<dbReference type="Proteomes" id="UP001139263">
    <property type="component" value="Unassembled WGS sequence"/>
</dbReference>
<evidence type="ECO:0000313" key="1">
    <source>
        <dbReference type="EMBL" id="MCI0184874.1"/>
    </source>
</evidence>
<reference evidence="1" key="1">
    <citation type="submission" date="2022-03" db="EMBL/GenBank/DDBJ databases">
        <title>Draft Genome Sequence of Firmicute Strain S0AB, a Heterotrophic Iron/Sulfur-Oxidizing Extreme Acidophile.</title>
        <authorList>
            <person name="Vergara E."/>
            <person name="Pakostova E."/>
            <person name="Johnson D.B."/>
            <person name="Holmes D.S."/>
        </authorList>
    </citation>
    <scope>NUCLEOTIDE SEQUENCE</scope>
    <source>
        <strain evidence="1">S0AB</strain>
    </source>
</reference>
<accession>A0A9X1VBN7</accession>
<sequence>MLGFKSFETAEKTFAGIEAMHMLRKKQVEL</sequence>
<organism evidence="1 2">
    <name type="scientific">Sulfoacidibacillus ferrooxidans</name>
    <dbReference type="NCBI Taxonomy" id="2005001"/>
    <lineage>
        <taxon>Bacteria</taxon>
        <taxon>Bacillati</taxon>
        <taxon>Bacillota</taxon>
        <taxon>Bacilli</taxon>
        <taxon>Bacillales</taxon>
        <taxon>Alicyclobacillaceae</taxon>
        <taxon>Sulfoacidibacillus</taxon>
    </lineage>
</organism>
<dbReference type="AlphaFoldDB" id="A0A9X1VBN7"/>
<name>A0A9X1VBN7_9BACL</name>
<protein>
    <submittedName>
        <fullName evidence="1">Uncharacterized protein</fullName>
    </submittedName>
</protein>
<evidence type="ECO:0000313" key="2">
    <source>
        <dbReference type="Proteomes" id="UP001139263"/>
    </source>
</evidence>
<proteinExistence type="predicted"/>
<dbReference type="EMBL" id="JALBUF010000032">
    <property type="protein sequence ID" value="MCI0184874.1"/>
    <property type="molecule type" value="Genomic_DNA"/>
</dbReference>
<keyword evidence="2" id="KW-1185">Reference proteome</keyword>
<gene>
    <name evidence="1" type="ORF">MM817_03171</name>
</gene>
<comment type="caution">
    <text evidence="1">The sequence shown here is derived from an EMBL/GenBank/DDBJ whole genome shotgun (WGS) entry which is preliminary data.</text>
</comment>